<dbReference type="CDD" id="cd09618">
    <property type="entry name" value="CBM9_like_2"/>
    <property type="match status" value="1"/>
</dbReference>
<protein>
    <submittedName>
        <fullName evidence="3">Uncharacterized protein</fullName>
    </submittedName>
</protein>
<dbReference type="GO" id="GO:0016052">
    <property type="term" value="P:carbohydrate catabolic process"/>
    <property type="evidence" value="ECO:0007669"/>
    <property type="project" value="InterPro"/>
</dbReference>
<dbReference type="Proteomes" id="UP000257323">
    <property type="component" value="Unassembled WGS sequence"/>
</dbReference>
<evidence type="ECO:0000259" key="2">
    <source>
        <dbReference type="Pfam" id="PF19313"/>
    </source>
</evidence>
<feature type="domain" description="Carbohydrate-binding" evidence="1">
    <location>
        <begin position="60"/>
        <end position="217"/>
    </location>
</feature>
<name>A0A3E2BK34_9BACT</name>
<accession>A0A3E2BK34</accession>
<dbReference type="InterPro" id="IPR010502">
    <property type="entry name" value="Carb-bd_dom_fam9"/>
</dbReference>
<comment type="caution">
    <text evidence="3">The sequence shown here is derived from an EMBL/GenBank/DDBJ whole genome shotgun (WGS) entry which is preliminary data.</text>
</comment>
<dbReference type="AlphaFoldDB" id="A0A3E2BK34"/>
<dbReference type="GO" id="GO:0030246">
    <property type="term" value="F:carbohydrate binding"/>
    <property type="evidence" value="ECO:0007669"/>
    <property type="project" value="InterPro"/>
</dbReference>
<evidence type="ECO:0000313" key="4">
    <source>
        <dbReference type="Proteomes" id="UP000257323"/>
    </source>
</evidence>
<organism evidence="3 4">
    <name type="scientific">Candidatus Saccharicenans subterraneus</name>
    <dbReference type="NCBI Taxonomy" id="2508984"/>
    <lineage>
        <taxon>Bacteria</taxon>
        <taxon>Candidatus Aminicenantota</taxon>
        <taxon>Candidatus Aminicenantia</taxon>
        <taxon>Candidatus Aminicenantales</taxon>
        <taxon>Candidatus Saccharicenantaceae</taxon>
        <taxon>Candidatus Saccharicenans</taxon>
    </lineage>
</organism>
<proteinExistence type="predicted"/>
<gene>
    <name evidence="3" type="ORF">OP8BY_1107</name>
</gene>
<dbReference type="GO" id="GO:0004553">
    <property type="term" value="F:hydrolase activity, hydrolyzing O-glycosyl compounds"/>
    <property type="evidence" value="ECO:0007669"/>
    <property type="project" value="InterPro"/>
</dbReference>
<reference evidence="3 4" key="1">
    <citation type="submission" date="2018-08" db="EMBL/GenBank/DDBJ databases">
        <title>Genome analysis of the thermophilic bacterium of the candidate phylum Aminicenantes from deep subsurface aquifer revealed its physiology and ecological role.</title>
        <authorList>
            <person name="Kadnikov V.V."/>
            <person name="Mardanov A.V."/>
            <person name="Beletsky A.V."/>
            <person name="Karnachuk O.V."/>
            <person name="Ravin N.V."/>
        </authorList>
    </citation>
    <scope>NUCLEOTIDE SEQUENCE [LARGE SCALE GENOMIC DNA]</scope>
    <source>
        <strain evidence="3">BY38</strain>
    </source>
</reference>
<dbReference type="SUPFAM" id="SSF49344">
    <property type="entry name" value="CBD9-like"/>
    <property type="match status" value="1"/>
</dbReference>
<dbReference type="EMBL" id="QUAH01000014">
    <property type="protein sequence ID" value="RFT14997.1"/>
    <property type="molecule type" value="Genomic_DNA"/>
</dbReference>
<dbReference type="Pfam" id="PF06452">
    <property type="entry name" value="CBM9_1"/>
    <property type="match status" value="1"/>
</dbReference>
<evidence type="ECO:0000313" key="3">
    <source>
        <dbReference type="EMBL" id="RFT14997.1"/>
    </source>
</evidence>
<dbReference type="InterPro" id="IPR045670">
    <property type="entry name" value="DUF5916"/>
</dbReference>
<dbReference type="Pfam" id="PF19313">
    <property type="entry name" value="DUF5916"/>
    <property type="match status" value="1"/>
</dbReference>
<dbReference type="Gene3D" id="2.60.40.1190">
    <property type="match status" value="1"/>
</dbReference>
<feature type="domain" description="DUF5916" evidence="2">
    <location>
        <begin position="287"/>
        <end position="351"/>
    </location>
</feature>
<evidence type="ECO:0000259" key="1">
    <source>
        <dbReference type="Pfam" id="PF06452"/>
    </source>
</evidence>
<sequence length="765" mass="85494">MPFAPVTLLNPPGTSASAVVTSSSHAFSPASQAGNQSAASATASGAAIFQVSPAVSRIKVDGLLNEEAWQSAAVIPLIYEWTPGDNIEPPVKTDCLVTYDHNNLYVAFRCYDPEPRKIRAHLMDRDDTDRLILDDHVSFMVDSFNDERRGFQFRVNPLGVQADANFSELEGYEDFSWDAIWNAAGRIEDWGYAIEVAIPFNQLRFRASETPQTWGFSAERSWPRGARHRITSHKRSRSVSCILCQFNKLVGFAGISPGRNIEINPTLTAVRTEAMDMGTFPEGSLEKLNQKVDPGLTLKWGVTPNLILNATANPDFSQVEADVAQLEINRRFALYYPEKRPFFLEGADFFLTPINAVFTRTVADPAWGVKMTGKMGRTALGFFSAQDEINNLLLPGSQGSMSLSLDDRVYGGVFRLRQDIGKGSTLGLLYTGRAGSEYHNHVVGADSFFRFNQTTFLTVQFLHSETGYPGIVSDWYGQPLGNFGGNAINIGLVHQSRYWIVQAVLEDLGRNFRADYGYLPRVDTRSAGAVVMRQIWGSPKTWFNVIRIGAMGQVFYDHDGNALDKGLTLRTMYQGPLQTSVELSGNFGQTLYVDRRLDYALFDGEFGIKPFSGSEFTLEAAAGRWIDFDNVRPADMVSLEPGFSLNLTRHLNLTTSYNYEKLKAEGLEIYTANLLQGKIIYNLNVRAFLRAIIQYRDISRNPAAYGFPVEPVTRGLFTQFLFSYKLNPRTVLFLGYTDNSLGLEHISLTRTTRTFFLKIGYAWQL</sequence>